<reference evidence="1 2" key="1">
    <citation type="journal article" date="2015" name="Genome Biol. Evol.">
        <title>Comparative Genomics of a Bacterivorous Green Alga Reveals Evolutionary Causalities and Consequences of Phago-Mixotrophic Mode of Nutrition.</title>
        <authorList>
            <person name="Burns J.A."/>
            <person name="Paasch A."/>
            <person name="Narechania A."/>
            <person name="Kim E."/>
        </authorList>
    </citation>
    <scope>NUCLEOTIDE SEQUENCE [LARGE SCALE GENOMIC DNA]</scope>
    <source>
        <strain evidence="1 2">PLY_AMNH</strain>
    </source>
</reference>
<keyword evidence="2" id="KW-1185">Reference proteome</keyword>
<sequence>MDELLMKGKDDIGLSDELLMNAEDDIGRADELLMIAEDDIGRSDELLMNAEEDSGVPMLGENVPTFDLSPDHADGWTYPLSFAKYTI</sequence>
<accession>A0AAE0FNX6</accession>
<name>A0AAE0FNX6_9CHLO</name>
<dbReference type="Proteomes" id="UP001190700">
    <property type="component" value="Unassembled WGS sequence"/>
</dbReference>
<gene>
    <name evidence="1" type="ORF">CYMTET_28063</name>
</gene>
<protein>
    <submittedName>
        <fullName evidence="1">Uncharacterized protein</fullName>
    </submittedName>
</protein>
<comment type="caution">
    <text evidence="1">The sequence shown here is derived from an EMBL/GenBank/DDBJ whole genome shotgun (WGS) entry which is preliminary data.</text>
</comment>
<evidence type="ECO:0000313" key="1">
    <source>
        <dbReference type="EMBL" id="KAK3263112.1"/>
    </source>
</evidence>
<evidence type="ECO:0000313" key="2">
    <source>
        <dbReference type="Proteomes" id="UP001190700"/>
    </source>
</evidence>
<organism evidence="1 2">
    <name type="scientific">Cymbomonas tetramitiformis</name>
    <dbReference type="NCBI Taxonomy" id="36881"/>
    <lineage>
        <taxon>Eukaryota</taxon>
        <taxon>Viridiplantae</taxon>
        <taxon>Chlorophyta</taxon>
        <taxon>Pyramimonadophyceae</taxon>
        <taxon>Pyramimonadales</taxon>
        <taxon>Pyramimonadaceae</taxon>
        <taxon>Cymbomonas</taxon>
    </lineage>
</organism>
<dbReference type="EMBL" id="LGRX02015700">
    <property type="protein sequence ID" value="KAK3263112.1"/>
    <property type="molecule type" value="Genomic_DNA"/>
</dbReference>
<proteinExistence type="predicted"/>
<dbReference type="AlphaFoldDB" id="A0AAE0FNX6"/>